<evidence type="ECO:0000313" key="2">
    <source>
        <dbReference type="EMBL" id="CAI5727475.1"/>
    </source>
</evidence>
<comment type="caution">
    <text evidence="2">The sequence shown here is derived from an EMBL/GenBank/DDBJ whole genome shotgun (WGS) entry which is preliminary data.</text>
</comment>
<feature type="compositionally biased region" description="Polar residues" evidence="1">
    <location>
        <begin position="1003"/>
        <end position="1015"/>
    </location>
</feature>
<dbReference type="AlphaFoldDB" id="A0AAV0TUU5"/>
<feature type="compositionally biased region" description="Low complexity" evidence="1">
    <location>
        <begin position="1027"/>
        <end position="1041"/>
    </location>
</feature>
<dbReference type="InterPro" id="IPR039874">
    <property type="entry name" value="WAPL"/>
</dbReference>
<feature type="region of interest" description="Disordered" evidence="1">
    <location>
        <begin position="845"/>
        <end position="869"/>
    </location>
</feature>
<dbReference type="Proteomes" id="UP001159659">
    <property type="component" value="Unassembled WGS sequence"/>
</dbReference>
<dbReference type="InterPro" id="IPR011989">
    <property type="entry name" value="ARM-like"/>
</dbReference>
<protein>
    <recommendedName>
        <fullName evidence="4">Wings apart-like protein C-terminal domain-containing protein</fullName>
    </recommendedName>
</protein>
<dbReference type="PANTHER" id="PTHR22100:SF13">
    <property type="entry name" value="WINGS APART-LIKE PROTEIN HOMOLOG"/>
    <property type="match status" value="1"/>
</dbReference>
<gene>
    <name evidence="2" type="ORF">PFR002_LOCUS5585</name>
</gene>
<dbReference type="EMBL" id="CANTFK010000795">
    <property type="protein sequence ID" value="CAI5727475.1"/>
    <property type="molecule type" value="Genomic_DNA"/>
</dbReference>
<name>A0AAV0TUU5_9STRA</name>
<dbReference type="PANTHER" id="PTHR22100">
    <property type="entry name" value="WINGS APART-LIKE PROTEIN HOMOLOG"/>
    <property type="match status" value="1"/>
</dbReference>
<sequence>MAHPSPRCFIASQAVPSLLSPRTYSLNADASNEPTLTSSIGLDPLQSRLEAVDRDSVRRKFAFYGRQHAHVDHLSGTSQVKTITLQSSVLLQEDGKLTTKLDDIMYLLDGLLGPVKKTQNGRLAQSCNILELIYLLQDQQMIQAMELANVRRQIPLKIKELILTKLGPNSETEDEAFRLFLAVLVYVLARSSSADKYFNHKVLDAVITVLKQEVIREETKKDEKLLEDVKEMKANVFESTRQIHGLEKKCLKRKSLCQQKGNVMDAAEVKVAGAFSCANRASVMSSRQATSTVEMLAESCWIKLDELLRDHEVFHVEGKLHVSVVSVLSAALHILLQVDGHSSFSSDLAQRYQREGNAQADDAAEETFRLIQTRKSQLVRNGGIDVLVRGLVHRLDGLEAILPLMTTKAITLECAHLLNSVSMLLAVFDQVTFLTLDVQRYISKKKDLFALLLKLIQLLSELSWGVHAPERWETELMRMSLAVEVLLSALRVLINLTHHNLEAASHVFSLDGMQLLPASFFQLQSLVATTAKLPIISSVTNKWEFDACLLLLSVMVNSIEFSEENRDALASASLCQLESAPDAFDLFTRFFLAKLQSYKHLVDLTETQGTSGAILIDDQGDDWNPEDVILGGCTSLLLGYLMKGSPANCTTILNLMPDCSPRLLLRALSVFAAFHSQIDALTPEVAKSVLHVEEILKSCQGNKRDSHQRGLLTGVAAQAYSNAIEWQHDPPMLLDSTAAAKSKEGCINLSSSVVLEKSVECESSGMLPPSLRVRSLKNVCSNLDDSDEDCEPHRQGRGNVVGTKAAQAISKNPEAIGINAPTHTPPKTPWRKRTRAELFVEASPALESNTRSADRSPLTAVHPDDSKSSSPVVARLLKRTRELVEEFDVEFATLDCSMREKNDEYSKRRVNSAQSPSMMLTMNVICRNDGSDEFDLSPDVCAENCNVIDTNKIADKPGVRARASSKRKMKAPRKFDGIAKSAVACKRSSFEFVLADTLSSTPQRTQTSKALLQTPTKDRSSPGFYRSSPLLNLTPTKTTPSMPLRSNKTTRLARTQLKSDRSPILYQSPLSVSPHRRKAKIACAPSSARSSSIFDFSA</sequence>
<evidence type="ECO:0008006" key="4">
    <source>
        <dbReference type="Google" id="ProtNLM"/>
    </source>
</evidence>
<accession>A0AAV0TUU5</accession>
<dbReference type="Gene3D" id="1.25.10.10">
    <property type="entry name" value="Leucine-rich Repeat Variant"/>
    <property type="match status" value="1"/>
</dbReference>
<proteinExistence type="predicted"/>
<reference evidence="2" key="1">
    <citation type="submission" date="2022-12" db="EMBL/GenBank/DDBJ databases">
        <authorList>
            <person name="Webb A."/>
        </authorList>
    </citation>
    <scope>NUCLEOTIDE SEQUENCE</scope>
    <source>
        <strain evidence="2">Pf2</strain>
    </source>
</reference>
<evidence type="ECO:0000313" key="3">
    <source>
        <dbReference type="Proteomes" id="UP001159659"/>
    </source>
</evidence>
<organism evidence="2 3">
    <name type="scientific">Peronospora farinosa</name>
    <dbReference type="NCBI Taxonomy" id="134698"/>
    <lineage>
        <taxon>Eukaryota</taxon>
        <taxon>Sar</taxon>
        <taxon>Stramenopiles</taxon>
        <taxon>Oomycota</taxon>
        <taxon>Peronosporomycetes</taxon>
        <taxon>Peronosporales</taxon>
        <taxon>Peronosporaceae</taxon>
        <taxon>Peronospora</taxon>
    </lineage>
</organism>
<feature type="region of interest" description="Disordered" evidence="1">
    <location>
        <begin position="1003"/>
        <end position="1045"/>
    </location>
</feature>
<evidence type="ECO:0000256" key="1">
    <source>
        <dbReference type="SAM" id="MobiDB-lite"/>
    </source>
</evidence>